<dbReference type="InterPro" id="IPR014729">
    <property type="entry name" value="Rossmann-like_a/b/a_fold"/>
</dbReference>
<protein>
    <recommendedName>
        <fullName evidence="1">DUF218 domain-containing protein</fullName>
    </recommendedName>
</protein>
<dbReference type="CDD" id="cd06259">
    <property type="entry name" value="YdcF-like"/>
    <property type="match status" value="1"/>
</dbReference>
<dbReference type="AlphaFoldDB" id="A0A2S0Q8E2"/>
<dbReference type="Gene3D" id="3.40.50.620">
    <property type="entry name" value="HUPs"/>
    <property type="match status" value="1"/>
</dbReference>
<sequence length="246" mass="28023">MRHKFTKTSSISPWRKFRKQWQLLQKIAGVFCLILAGWLIFTTITLVWASSEPVDAFFVLGGSIRREIYVAEATKKYPQIPVLISSGSQLPCIWLIFQREAAELQNVWVENCANSTFENFYYGIPILRQWKVHKVTLITSPTHLPRAKWLAQILLGAHGIWVETDIVPEQGIPGNYESGWKTGLDVTRSLIWAVFSHIIWPQCSNVTRLAEVDMQAWQSRNFKCEHQGGIAKVKSEPAQSSPKGRG</sequence>
<dbReference type="Proteomes" id="UP000244056">
    <property type="component" value="Chromosome"/>
</dbReference>
<name>A0A2S0Q8E2_NODSP</name>
<accession>A0A2S0Q8E2</accession>
<dbReference type="EMBL" id="CP020114">
    <property type="protein sequence ID" value="AVZ30641.1"/>
    <property type="molecule type" value="Genomic_DNA"/>
</dbReference>
<dbReference type="InterPro" id="IPR003848">
    <property type="entry name" value="DUF218"/>
</dbReference>
<dbReference type="RefSeq" id="WP_173403291.1">
    <property type="nucleotide sequence ID" value="NZ_CAWNZE010000001.1"/>
</dbReference>
<feature type="domain" description="DUF218" evidence="1">
    <location>
        <begin position="55"/>
        <end position="164"/>
    </location>
</feature>
<dbReference type="KEGG" id="nsp:BMF81_02456"/>
<dbReference type="GeneID" id="78017769"/>
<proteinExistence type="predicted"/>
<gene>
    <name evidence="2" type="ORF">BMF81_02456</name>
</gene>
<evidence type="ECO:0000313" key="2">
    <source>
        <dbReference type="EMBL" id="AVZ30641.1"/>
    </source>
</evidence>
<evidence type="ECO:0000313" key="3">
    <source>
        <dbReference type="Proteomes" id="UP000244056"/>
    </source>
</evidence>
<reference evidence="2 3" key="1">
    <citation type="submission" date="2017-03" db="EMBL/GenBank/DDBJ databases">
        <title>Comparative genomics of the toxic Baltic Sea cyanobacteria Nodularia spumigena UHCC 0039 and its response on varying salinity.</title>
        <authorList>
            <person name="Teikari J.E."/>
        </authorList>
    </citation>
    <scope>NUCLEOTIDE SEQUENCE [LARGE SCALE GENOMIC DNA]</scope>
    <source>
        <strain evidence="2 3">UHCC 0039</strain>
    </source>
</reference>
<dbReference type="Pfam" id="PF02698">
    <property type="entry name" value="DUF218"/>
    <property type="match status" value="1"/>
</dbReference>
<evidence type="ECO:0000259" key="1">
    <source>
        <dbReference type="Pfam" id="PF02698"/>
    </source>
</evidence>
<organism evidence="2 3">
    <name type="scientific">Nodularia spumigena UHCC 0039</name>
    <dbReference type="NCBI Taxonomy" id="1914872"/>
    <lineage>
        <taxon>Bacteria</taxon>
        <taxon>Bacillati</taxon>
        <taxon>Cyanobacteriota</taxon>
        <taxon>Cyanophyceae</taxon>
        <taxon>Nostocales</taxon>
        <taxon>Nodulariaceae</taxon>
        <taxon>Nodularia</taxon>
    </lineage>
</organism>